<feature type="signal peptide" evidence="5">
    <location>
        <begin position="1"/>
        <end position="28"/>
    </location>
</feature>
<dbReference type="InterPro" id="IPR006664">
    <property type="entry name" value="OMP_bac"/>
</dbReference>
<keyword evidence="3" id="KW-0998">Cell outer membrane</keyword>
<dbReference type="EMBL" id="QRAP01000020">
    <property type="protein sequence ID" value="RDK83023.1"/>
    <property type="molecule type" value="Genomic_DNA"/>
</dbReference>
<keyword evidence="8" id="KW-1185">Reference proteome</keyword>
<evidence type="ECO:0000256" key="5">
    <source>
        <dbReference type="SAM" id="SignalP"/>
    </source>
</evidence>
<dbReference type="PROSITE" id="PS51123">
    <property type="entry name" value="OMPA_2"/>
    <property type="match status" value="1"/>
</dbReference>
<comment type="subcellular location">
    <subcellularLocation>
        <location evidence="1">Cell outer membrane</location>
    </subcellularLocation>
</comment>
<dbReference type="CDD" id="cd07185">
    <property type="entry name" value="OmpA_C-like"/>
    <property type="match status" value="1"/>
</dbReference>
<feature type="chain" id="PRO_5016861161" evidence="5">
    <location>
        <begin position="29"/>
        <end position="309"/>
    </location>
</feature>
<dbReference type="Pfam" id="PF00691">
    <property type="entry name" value="OmpA"/>
    <property type="match status" value="1"/>
</dbReference>
<dbReference type="GO" id="GO:0009279">
    <property type="term" value="C:cell outer membrane"/>
    <property type="evidence" value="ECO:0007669"/>
    <property type="project" value="UniProtKB-SubCell"/>
</dbReference>
<dbReference type="PRINTS" id="PR01021">
    <property type="entry name" value="OMPADOMAIN"/>
</dbReference>
<dbReference type="Gene3D" id="3.30.1330.60">
    <property type="entry name" value="OmpA-like domain"/>
    <property type="match status" value="1"/>
</dbReference>
<dbReference type="SUPFAM" id="SSF103088">
    <property type="entry name" value="OmpA-like"/>
    <property type="match status" value="1"/>
</dbReference>
<dbReference type="InterPro" id="IPR050330">
    <property type="entry name" value="Bact_OuterMem_StrucFunc"/>
</dbReference>
<name>A0A370Q3S6_9GAMM</name>
<evidence type="ECO:0000256" key="1">
    <source>
        <dbReference type="ARBA" id="ARBA00004442"/>
    </source>
</evidence>
<dbReference type="PANTHER" id="PTHR30329">
    <property type="entry name" value="STATOR ELEMENT OF FLAGELLAR MOTOR COMPLEX"/>
    <property type="match status" value="1"/>
</dbReference>
<evidence type="ECO:0000259" key="6">
    <source>
        <dbReference type="PROSITE" id="PS51123"/>
    </source>
</evidence>
<accession>A0A370Q3S6</accession>
<keyword evidence="5" id="KW-0732">Signal</keyword>
<dbReference type="PANTHER" id="PTHR30329:SF21">
    <property type="entry name" value="LIPOPROTEIN YIAD-RELATED"/>
    <property type="match status" value="1"/>
</dbReference>
<protein>
    <submittedName>
        <fullName evidence="7">OOP family OmpA-OmpF porin</fullName>
    </submittedName>
</protein>
<evidence type="ECO:0000256" key="2">
    <source>
        <dbReference type="ARBA" id="ARBA00023136"/>
    </source>
</evidence>
<dbReference type="RefSeq" id="WP_115460529.1">
    <property type="nucleotide sequence ID" value="NZ_QRAP01000020.1"/>
</dbReference>
<proteinExistence type="predicted"/>
<evidence type="ECO:0000256" key="3">
    <source>
        <dbReference type="ARBA" id="ARBA00023237"/>
    </source>
</evidence>
<sequence length="309" mass="33053">MKATRQTFKHIRLALCVAVGLSAFAAQAEPEFLQENALSSQSATRGGAATVPYSPVATVVPAMAQVVMYYPEGREPAAVYVDRELQSALLPGEFTVFCVAPGVHTIESYFNDQPLYQGKQNPHQQLSTGGGQTYFVQVNAGSTGTTAALADRGLAESKLASLYKHQRIVNRASQVQACEYVNGGGDVLLRESVLFRFGKGNQAGILPESRSKVESVMKFVGQANRISEFQILGYTDAIGSREANQKLSEARANTVKGMLMNKGINPEMINNTSGLGVAPSAEGCSTKASQQSAPCNVESRRVDILVRGN</sequence>
<dbReference type="AlphaFoldDB" id="A0A370Q3S6"/>
<dbReference type="InterPro" id="IPR036737">
    <property type="entry name" value="OmpA-like_sf"/>
</dbReference>
<evidence type="ECO:0000313" key="8">
    <source>
        <dbReference type="Proteomes" id="UP000254848"/>
    </source>
</evidence>
<reference evidence="7 8" key="1">
    <citation type="submission" date="2018-07" db="EMBL/GenBank/DDBJ databases">
        <title>Genomic Encyclopedia of Type Strains, Phase IV (KMG-IV): sequencing the most valuable type-strain genomes for metagenomic binning, comparative biology and taxonomic classification.</title>
        <authorList>
            <person name="Goeker M."/>
        </authorList>
    </citation>
    <scope>NUCLEOTIDE SEQUENCE [LARGE SCALE GENOMIC DNA]</scope>
    <source>
        <strain evidence="7 8">DSM 103736</strain>
    </source>
</reference>
<comment type="caution">
    <text evidence="7">The sequence shown here is derived from an EMBL/GenBank/DDBJ whole genome shotgun (WGS) entry which is preliminary data.</text>
</comment>
<dbReference type="Proteomes" id="UP000254848">
    <property type="component" value="Unassembled WGS sequence"/>
</dbReference>
<dbReference type="OrthoDB" id="6896077at2"/>
<feature type="domain" description="OmpA-like" evidence="6">
    <location>
        <begin position="182"/>
        <end position="309"/>
    </location>
</feature>
<dbReference type="InterPro" id="IPR006665">
    <property type="entry name" value="OmpA-like"/>
</dbReference>
<gene>
    <name evidence="7" type="ORF">C8D90_1209</name>
</gene>
<keyword evidence="2 4" id="KW-0472">Membrane</keyword>
<evidence type="ECO:0000256" key="4">
    <source>
        <dbReference type="PROSITE-ProRule" id="PRU00473"/>
    </source>
</evidence>
<organism evidence="7 8">
    <name type="scientific">Enterobacillus tribolii</name>
    <dbReference type="NCBI Taxonomy" id="1487935"/>
    <lineage>
        <taxon>Bacteria</taxon>
        <taxon>Pseudomonadati</taxon>
        <taxon>Pseudomonadota</taxon>
        <taxon>Gammaproteobacteria</taxon>
        <taxon>Enterobacterales</taxon>
        <taxon>Hafniaceae</taxon>
        <taxon>Enterobacillus</taxon>
    </lineage>
</organism>
<evidence type="ECO:0000313" key="7">
    <source>
        <dbReference type="EMBL" id="RDK83023.1"/>
    </source>
</evidence>